<proteinExistence type="predicted"/>
<keyword evidence="1" id="KW-0812">Transmembrane</keyword>
<keyword evidence="1" id="KW-0472">Membrane</keyword>
<organism evidence="2 3">
    <name type="scientific">Pandoravirus japonicus</name>
    <dbReference type="NCBI Taxonomy" id="2823154"/>
    <lineage>
        <taxon>Viruses</taxon>
        <taxon>Pandoravirus</taxon>
    </lineage>
</organism>
<evidence type="ECO:0000313" key="3">
    <source>
        <dbReference type="Proteomes" id="UP001253637"/>
    </source>
</evidence>
<feature type="transmembrane region" description="Helical" evidence="1">
    <location>
        <begin position="12"/>
        <end position="36"/>
    </location>
</feature>
<protein>
    <submittedName>
        <fullName evidence="2">Uncharacterized protein</fullName>
    </submittedName>
</protein>
<dbReference type="Proteomes" id="UP001253637">
    <property type="component" value="Segment"/>
</dbReference>
<accession>A0A811BPG0</accession>
<evidence type="ECO:0000313" key="2">
    <source>
        <dbReference type="EMBL" id="BCU02866.1"/>
    </source>
</evidence>
<dbReference type="EMBL" id="LC625835">
    <property type="protein sequence ID" value="BCU02866.1"/>
    <property type="molecule type" value="Genomic_DNA"/>
</dbReference>
<evidence type="ECO:0000256" key="1">
    <source>
        <dbReference type="SAM" id="Phobius"/>
    </source>
</evidence>
<name>A0A811BPG0_9VIRU</name>
<keyword evidence="1" id="KW-1133">Transmembrane helix</keyword>
<reference evidence="2" key="1">
    <citation type="submission" date="2021-04" db="EMBL/GenBank/DDBJ databases">
        <title>Draft Genome Sequence of Pandoravirus japonicus, Isolated from the Sabaishi River of Niigata, Japan.</title>
        <authorList>
            <person name="Hosokawa N."/>
            <person name="Takahashi H."/>
            <person name="Aoki K."/>
            <person name="Takemura M."/>
        </authorList>
    </citation>
    <scope>NUCLEOTIDE SEQUENCE</scope>
</reference>
<sequence length="93" mass="10037">MKTQEKQKGKNTHVAPLLSGLGVGFLVPVWLCLLLPQHNIEVVTWAACLPLWLGLARASRCGAVRCAPKACARGQCLRVLTGHTRLTGCSVFD</sequence>